<evidence type="ECO:0000313" key="2">
    <source>
        <dbReference type="EMBL" id="KAJ1192138.1"/>
    </source>
</evidence>
<dbReference type="EMBL" id="JANPWB010000004">
    <property type="protein sequence ID" value="KAJ1192138.1"/>
    <property type="molecule type" value="Genomic_DNA"/>
</dbReference>
<dbReference type="InterPro" id="IPR000477">
    <property type="entry name" value="RT_dom"/>
</dbReference>
<dbReference type="AlphaFoldDB" id="A0AAV7USU0"/>
<dbReference type="Pfam" id="PF00078">
    <property type="entry name" value="RVT_1"/>
    <property type="match status" value="1"/>
</dbReference>
<keyword evidence="3" id="KW-1185">Reference proteome</keyword>
<dbReference type="PANTHER" id="PTHR19446">
    <property type="entry name" value="REVERSE TRANSCRIPTASES"/>
    <property type="match status" value="1"/>
</dbReference>
<evidence type="ECO:0000259" key="1">
    <source>
        <dbReference type="Pfam" id="PF00078"/>
    </source>
</evidence>
<comment type="caution">
    <text evidence="2">The sequence shown here is derived from an EMBL/GenBank/DDBJ whole genome shotgun (WGS) entry which is preliminary data.</text>
</comment>
<protein>
    <recommendedName>
        <fullName evidence="1">Reverse transcriptase domain-containing protein</fullName>
    </recommendedName>
</protein>
<accession>A0AAV7USU0</accession>
<gene>
    <name evidence="2" type="ORF">NDU88_001450</name>
</gene>
<sequence>MIRSLRTSRAPGEDGLPAEFYCKYTNTLAEHLLLVFQEALLNGILSASLREVIIVLIPKLGKDPGEVSSYRPLSMINVDAEVLSKVLTPRLLTYIAALVHEDQCIFIPRRNTLCNIQQLSLVLHAPAVWEDLCTVALLDKEQAFDSLNWEYLLHDLRNLGLNATFVKGFNYSIKTNGAGGEGSLSLVLSSAWDQTAVPAVCAGAIGLPTTFSDAGLGHAGILGETSSHALPVLSIPWETMATRYLGNEHISVCG</sequence>
<dbReference type="Proteomes" id="UP001066276">
    <property type="component" value="Chromosome 2_2"/>
</dbReference>
<proteinExistence type="predicted"/>
<feature type="domain" description="Reverse transcriptase" evidence="1">
    <location>
        <begin position="61"/>
        <end position="167"/>
    </location>
</feature>
<organism evidence="2 3">
    <name type="scientific">Pleurodeles waltl</name>
    <name type="common">Iberian ribbed newt</name>
    <dbReference type="NCBI Taxonomy" id="8319"/>
    <lineage>
        <taxon>Eukaryota</taxon>
        <taxon>Metazoa</taxon>
        <taxon>Chordata</taxon>
        <taxon>Craniata</taxon>
        <taxon>Vertebrata</taxon>
        <taxon>Euteleostomi</taxon>
        <taxon>Amphibia</taxon>
        <taxon>Batrachia</taxon>
        <taxon>Caudata</taxon>
        <taxon>Salamandroidea</taxon>
        <taxon>Salamandridae</taxon>
        <taxon>Pleurodelinae</taxon>
        <taxon>Pleurodeles</taxon>
    </lineage>
</organism>
<reference evidence="2" key="1">
    <citation type="journal article" date="2022" name="bioRxiv">
        <title>Sequencing and chromosome-scale assembly of the giantPleurodeles waltlgenome.</title>
        <authorList>
            <person name="Brown T."/>
            <person name="Elewa A."/>
            <person name="Iarovenko S."/>
            <person name="Subramanian E."/>
            <person name="Araus A.J."/>
            <person name="Petzold A."/>
            <person name="Susuki M."/>
            <person name="Suzuki K.-i.T."/>
            <person name="Hayashi T."/>
            <person name="Toyoda A."/>
            <person name="Oliveira C."/>
            <person name="Osipova E."/>
            <person name="Leigh N.D."/>
            <person name="Simon A."/>
            <person name="Yun M.H."/>
        </authorList>
    </citation>
    <scope>NUCLEOTIDE SEQUENCE</scope>
    <source>
        <strain evidence="2">20211129_DDA</strain>
        <tissue evidence="2">Liver</tissue>
    </source>
</reference>
<name>A0AAV7USU0_PLEWA</name>
<evidence type="ECO:0000313" key="3">
    <source>
        <dbReference type="Proteomes" id="UP001066276"/>
    </source>
</evidence>